<dbReference type="PROSITE" id="PS50994">
    <property type="entry name" value="INTEGRASE"/>
    <property type="match status" value="1"/>
</dbReference>
<dbReference type="InterPro" id="IPR001584">
    <property type="entry name" value="Integrase_cat-core"/>
</dbReference>
<feature type="transmembrane region" description="Helical" evidence="8">
    <location>
        <begin position="12"/>
        <end position="31"/>
    </location>
</feature>
<evidence type="ECO:0000256" key="2">
    <source>
        <dbReference type="ARBA" id="ARBA00022695"/>
    </source>
</evidence>
<evidence type="ECO:0000259" key="9">
    <source>
        <dbReference type="PROSITE" id="PS50994"/>
    </source>
</evidence>
<feature type="region of interest" description="Disordered" evidence="7">
    <location>
        <begin position="171"/>
        <end position="196"/>
    </location>
</feature>
<dbReference type="CDD" id="cd09274">
    <property type="entry name" value="RNase_HI_RT_Ty3"/>
    <property type="match status" value="1"/>
</dbReference>
<keyword evidence="3" id="KW-0540">Nuclease</keyword>
<gene>
    <name evidence="10" type="ORF">Tco_0941008</name>
</gene>
<evidence type="ECO:0000256" key="4">
    <source>
        <dbReference type="ARBA" id="ARBA00022759"/>
    </source>
</evidence>
<name>A0ABQ5DS75_9ASTR</name>
<dbReference type="InterPro" id="IPR041373">
    <property type="entry name" value="RT_RNaseH"/>
</dbReference>
<keyword evidence="5" id="KW-0378">Hydrolase</keyword>
<dbReference type="Gene3D" id="3.30.420.10">
    <property type="entry name" value="Ribonuclease H-like superfamily/Ribonuclease H"/>
    <property type="match status" value="2"/>
</dbReference>
<sequence>MYHFQMTHYEVVLSYLVLLIYEVTLLDPYFAATLFGGVTLVDIAKSQVEYSESGAEEGITNFALISYTSQGSSSSSSSDSEREALNKSNLEIIGYQMGLESLEARIVVHEKNEAVYEEDIAFLNAKDKAGLGYDSQMNKSEVVHSVFNSRESDVDDSPVNDRFKIGQVPVNAAKQSSPRATTSISTARPVNTAAPKSKVNDALPKTYSYFKAHSPDQGIFDSGCSRHMTGNKSFLTDYQDIDGGFVAFAGILRDKGIKSEFSVAKLHNKKIAERKNMTLIEAARTMLADSLLPTTFWPEAVNTACYVQNRVLVTKPHNKTPYELLHGRPPSISFMRPFGCLVTILNTLEPLDQILKEEADESQVTLKVSHLHVVKRIFRYLKGQPKLGLWYPRDSPFNMEAFSNYDYAGASLDGKSITGGCQFLGKRLISWQYKKQTVVANSTIEAEYVAAANCCGQYCDQHNMVVLLEKTDGSEGFHQIMDFLNASHIRFDLSENPTIYDSHIKQYWQTATVNTLDNGEQEITATVDGHVKTVTIAFVRKYLQLVDEVEIPQSNFPTQTLVADEAAFTGVDVVHGGAATTVSSIDAGQGSGNITKSPTMPHDSPLPGGHTPGRDEGSMTLHELTVLCTQLSHKKLEQTVKASQARRRTKIIASDDEEDLVAEDPSKQGRNMIEEIDLDAGISLVPPHVEVQGRYEQKLDTQEDTTADDLTLAETLIEIRKSAAKAKGKAKMDETESPRKIKQREQCSEEDLPMKLVELVNQRKKFFAQQRAEAKRNKPMTPAQQKEYMSNYIKNQEGGYSIKQLKSLSFEQRLKRAGQEVLEESVKRQKIGEASRDDLVKLWDLVKERFSTTEPANDKEKELWVELKRLFEPYNDDTLWKLQSIVKFLGHMIDSQGIHVDPAKIEAVKNWASPTTPTEKLCEALILALPEGNNNFVVYCDASLQGLGAVLMQREKVIAYASRQLKPYEENYTTHDLELGAVVFTLKIWRHYLYGTKCIVFTDHKSLQHILNQKKLSMRQHRWLELLADYDCEIRYHPGKENVVTDALSQKERIEPLRVRALVMTLHLKLPSQILKAQTEAIKEENIEAKNLRGMDKAFEAIIAEYVGKCLTCSRVKTECQKPSGLLIQPEIPTWKWERITMDFVTKLPKTSSGHDIIWVIIDRLTKSAHFIPTRATCSMEPFKRLYIKEIVSRHGVRISIISDRDSHFTSRFWQSMQNALGTQLDMSTTYHPETDGQSERTIQTLEDMLRACVIDFGKG</sequence>
<dbReference type="InterPro" id="IPR036397">
    <property type="entry name" value="RNaseH_sf"/>
</dbReference>
<evidence type="ECO:0000256" key="1">
    <source>
        <dbReference type="ARBA" id="ARBA00022679"/>
    </source>
</evidence>
<evidence type="ECO:0000313" key="11">
    <source>
        <dbReference type="Proteomes" id="UP001151760"/>
    </source>
</evidence>
<dbReference type="GO" id="GO:0003964">
    <property type="term" value="F:RNA-directed DNA polymerase activity"/>
    <property type="evidence" value="ECO:0007669"/>
    <property type="project" value="UniProtKB-KW"/>
</dbReference>
<feature type="region of interest" description="Disordered" evidence="7">
    <location>
        <begin position="723"/>
        <end position="748"/>
    </location>
</feature>
<dbReference type="SUPFAM" id="SSF53098">
    <property type="entry name" value="Ribonuclease H-like"/>
    <property type="match status" value="2"/>
</dbReference>
<feature type="compositionally biased region" description="Polar residues" evidence="7">
    <location>
        <begin position="173"/>
        <end position="189"/>
    </location>
</feature>
<keyword evidence="4" id="KW-0255">Endonuclease</keyword>
<evidence type="ECO:0000256" key="6">
    <source>
        <dbReference type="ARBA" id="ARBA00022918"/>
    </source>
</evidence>
<comment type="caution">
    <text evidence="10">The sequence shown here is derived from an EMBL/GenBank/DDBJ whole genome shotgun (WGS) entry which is preliminary data.</text>
</comment>
<organism evidence="10 11">
    <name type="scientific">Tanacetum coccineum</name>
    <dbReference type="NCBI Taxonomy" id="301880"/>
    <lineage>
        <taxon>Eukaryota</taxon>
        <taxon>Viridiplantae</taxon>
        <taxon>Streptophyta</taxon>
        <taxon>Embryophyta</taxon>
        <taxon>Tracheophyta</taxon>
        <taxon>Spermatophyta</taxon>
        <taxon>Magnoliopsida</taxon>
        <taxon>eudicotyledons</taxon>
        <taxon>Gunneridae</taxon>
        <taxon>Pentapetalae</taxon>
        <taxon>asterids</taxon>
        <taxon>campanulids</taxon>
        <taxon>Asterales</taxon>
        <taxon>Asteraceae</taxon>
        <taxon>Asteroideae</taxon>
        <taxon>Anthemideae</taxon>
        <taxon>Anthemidinae</taxon>
        <taxon>Tanacetum</taxon>
    </lineage>
</organism>
<evidence type="ECO:0000313" key="10">
    <source>
        <dbReference type="EMBL" id="GJT41143.1"/>
    </source>
</evidence>
<keyword evidence="2" id="KW-0548">Nucleotidyltransferase</keyword>
<reference evidence="10" key="1">
    <citation type="journal article" date="2022" name="Int. J. Mol. Sci.">
        <title>Draft Genome of Tanacetum Coccineum: Genomic Comparison of Closely Related Tanacetum-Family Plants.</title>
        <authorList>
            <person name="Yamashiro T."/>
            <person name="Shiraishi A."/>
            <person name="Nakayama K."/>
            <person name="Satake H."/>
        </authorList>
    </citation>
    <scope>NUCLEOTIDE SEQUENCE</scope>
</reference>
<dbReference type="InterPro" id="IPR012337">
    <property type="entry name" value="RNaseH-like_sf"/>
</dbReference>
<proteinExistence type="predicted"/>
<dbReference type="PANTHER" id="PTHR34072">
    <property type="entry name" value="ENZYMATIC POLYPROTEIN-RELATED"/>
    <property type="match status" value="1"/>
</dbReference>
<keyword evidence="8" id="KW-0812">Transmembrane</keyword>
<dbReference type="Proteomes" id="UP001151760">
    <property type="component" value="Unassembled WGS sequence"/>
</dbReference>
<dbReference type="PANTHER" id="PTHR34072:SF52">
    <property type="entry name" value="RIBONUCLEASE H"/>
    <property type="match status" value="1"/>
</dbReference>
<dbReference type="EMBL" id="BQNB010015536">
    <property type="protein sequence ID" value="GJT41143.1"/>
    <property type="molecule type" value="Genomic_DNA"/>
</dbReference>
<evidence type="ECO:0000256" key="7">
    <source>
        <dbReference type="SAM" id="MobiDB-lite"/>
    </source>
</evidence>
<dbReference type="InterPro" id="IPR043502">
    <property type="entry name" value="DNA/RNA_pol_sf"/>
</dbReference>
<dbReference type="CDD" id="cd09272">
    <property type="entry name" value="RNase_HI_RT_Ty1"/>
    <property type="match status" value="1"/>
</dbReference>
<accession>A0ABQ5DS75</accession>
<keyword evidence="11" id="KW-1185">Reference proteome</keyword>
<protein>
    <submittedName>
        <fullName evidence="10">Reverse transcriptase domain-containing protein</fullName>
    </submittedName>
</protein>
<keyword evidence="1" id="KW-0808">Transferase</keyword>
<keyword evidence="8" id="KW-1133">Transmembrane helix</keyword>
<evidence type="ECO:0000256" key="8">
    <source>
        <dbReference type="SAM" id="Phobius"/>
    </source>
</evidence>
<feature type="compositionally biased region" description="Basic and acidic residues" evidence="7">
    <location>
        <begin position="730"/>
        <end position="747"/>
    </location>
</feature>
<feature type="compositionally biased region" description="Polar residues" evidence="7">
    <location>
        <begin position="584"/>
        <end position="598"/>
    </location>
</feature>
<dbReference type="SUPFAM" id="SSF56672">
    <property type="entry name" value="DNA/RNA polymerases"/>
    <property type="match status" value="1"/>
</dbReference>
<dbReference type="Gene3D" id="3.10.20.370">
    <property type="match status" value="1"/>
</dbReference>
<evidence type="ECO:0000256" key="5">
    <source>
        <dbReference type="ARBA" id="ARBA00022801"/>
    </source>
</evidence>
<keyword evidence="8" id="KW-0472">Membrane</keyword>
<keyword evidence="6 10" id="KW-0695">RNA-directed DNA polymerase</keyword>
<feature type="domain" description="Integrase catalytic" evidence="9">
    <location>
        <begin position="1129"/>
        <end position="1260"/>
    </location>
</feature>
<feature type="region of interest" description="Disordered" evidence="7">
    <location>
        <begin position="584"/>
        <end position="616"/>
    </location>
</feature>
<reference evidence="10" key="2">
    <citation type="submission" date="2022-01" db="EMBL/GenBank/DDBJ databases">
        <authorList>
            <person name="Yamashiro T."/>
            <person name="Shiraishi A."/>
            <person name="Satake H."/>
            <person name="Nakayama K."/>
        </authorList>
    </citation>
    <scope>NUCLEOTIDE SEQUENCE</scope>
</reference>
<evidence type="ECO:0000256" key="3">
    <source>
        <dbReference type="ARBA" id="ARBA00022722"/>
    </source>
</evidence>
<dbReference type="Pfam" id="PF17917">
    <property type="entry name" value="RT_RNaseH"/>
    <property type="match status" value="1"/>
</dbReference>